<proteinExistence type="predicted"/>
<evidence type="ECO:0000313" key="5">
    <source>
        <dbReference type="WBParaSite" id="HDID_0000125401-mRNA-1"/>
    </source>
</evidence>
<dbReference type="EMBL" id="UYSG01000222">
    <property type="protein sequence ID" value="VDL18716.1"/>
    <property type="molecule type" value="Genomic_DNA"/>
</dbReference>
<evidence type="ECO:0000313" key="2">
    <source>
        <dbReference type="EMBL" id="VUZ51501.1"/>
    </source>
</evidence>
<dbReference type="GO" id="GO:0030286">
    <property type="term" value="C:dynein complex"/>
    <property type="evidence" value="ECO:0007669"/>
    <property type="project" value="InterPro"/>
</dbReference>
<dbReference type="OrthoDB" id="10033309at2759"/>
<dbReference type="Gene3D" id="3.30.740.10">
    <property type="entry name" value="Protein Inhibitor Of Neuronal Nitric Oxide Synthase"/>
    <property type="match status" value="1"/>
</dbReference>
<dbReference type="Proteomes" id="UP000321570">
    <property type="component" value="Unassembled WGS sequence"/>
</dbReference>
<gene>
    <name evidence="1" type="ORF">HDID_LOCUS1255</name>
    <name evidence="2" type="ORF">WMSIL1_LOCUS10230</name>
</gene>
<dbReference type="SUPFAM" id="SSF54648">
    <property type="entry name" value="DLC"/>
    <property type="match status" value="1"/>
</dbReference>
<dbReference type="Proteomes" id="UP000274504">
    <property type="component" value="Unassembled WGS sequence"/>
</dbReference>
<organism evidence="5">
    <name type="scientific">Hymenolepis diminuta</name>
    <name type="common">Rat tapeworm</name>
    <dbReference type="NCBI Taxonomy" id="6216"/>
    <lineage>
        <taxon>Eukaryota</taxon>
        <taxon>Metazoa</taxon>
        <taxon>Spiralia</taxon>
        <taxon>Lophotrochozoa</taxon>
        <taxon>Platyhelminthes</taxon>
        <taxon>Cestoda</taxon>
        <taxon>Eucestoda</taxon>
        <taxon>Cyclophyllidea</taxon>
        <taxon>Hymenolepididae</taxon>
        <taxon>Hymenolepis</taxon>
    </lineage>
</organism>
<protein>
    <submittedName>
        <fullName evidence="5">Dynein light chain</fullName>
    </submittedName>
</protein>
<dbReference type="InterPro" id="IPR001372">
    <property type="entry name" value="Dynein_light_chain_typ-1/2"/>
</dbReference>
<dbReference type="SMART" id="SM01375">
    <property type="entry name" value="Dynein_light"/>
    <property type="match status" value="1"/>
</dbReference>
<name>A0A0R3SA91_HYMDI</name>
<dbReference type="Pfam" id="PF01221">
    <property type="entry name" value="Dynein_light"/>
    <property type="match status" value="1"/>
</dbReference>
<dbReference type="STRING" id="6216.A0A0R3SA91"/>
<keyword evidence="4" id="KW-1185">Reference proteome</keyword>
<dbReference type="GO" id="GO:0007017">
    <property type="term" value="P:microtubule-based process"/>
    <property type="evidence" value="ECO:0007669"/>
    <property type="project" value="InterPro"/>
</dbReference>
<reference evidence="2 4" key="3">
    <citation type="submission" date="2019-07" db="EMBL/GenBank/DDBJ databases">
        <authorList>
            <person name="Jastrzebski P J."/>
            <person name="Paukszto L."/>
            <person name="Jastrzebski P J."/>
        </authorList>
    </citation>
    <scope>NUCLEOTIDE SEQUENCE [LARGE SCALE GENOMIC DNA]</scope>
    <source>
        <strain evidence="2 4">WMS-il1</strain>
    </source>
</reference>
<dbReference type="CDD" id="cd21450">
    <property type="entry name" value="DLC-like_DYNLL1-like"/>
    <property type="match status" value="1"/>
</dbReference>
<dbReference type="InterPro" id="IPR037177">
    <property type="entry name" value="DLC_sf"/>
</dbReference>
<dbReference type="AlphaFoldDB" id="A0A0R3SA91"/>
<sequence length="102" mass="11892">MQQPAITNAQCEKPYFKRADVDDFARRIILQSVHKADLLYCTEDEMAKSIRIDLNNNLGGHWHVIVGRHFASYFTFTPGLMAHLKLRDLQFLVYKYEQGKFG</sequence>
<reference evidence="1 3" key="2">
    <citation type="submission" date="2018-11" db="EMBL/GenBank/DDBJ databases">
        <authorList>
            <consortium name="Pathogen Informatics"/>
        </authorList>
    </citation>
    <scope>NUCLEOTIDE SEQUENCE [LARGE SCALE GENOMIC DNA]</scope>
</reference>
<evidence type="ECO:0000313" key="1">
    <source>
        <dbReference type="EMBL" id="VDL18716.1"/>
    </source>
</evidence>
<evidence type="ECO:0000313" key="4">
    <source>
        <dbReference type="Proteomes" id="UP000321570"/>
    </source>
</evidence>
<dbReference type="EMBL" id="CABIJS010000444">
    <property type="protein sequence ID" value="VUZ51501.1"/>
    <property type="molecule type" value="Genomic_DNA"/>
</dbReference>
<dbReference type="WBParaSite" id="HDID_0000125401-mRNA-1">
    <property type="protein sequence ID" value="HDID_0000125401-mRNA-1"/>
    <property type="gene ID" value="HDID_0000125401"/>
</dbReference>
<accession>A0A0R3SA91</accession>
<reference evidence="5" key="1">
    <citation type="submission" date="2017-02" db="UniProtKB">
        <authorList>
            <consortium name="WormBaseParasite"/>
        </authorList>
    </citation>
    <scope>IDENTIFICATION</scope>
</reference>
<evidence type="ECO:0000313" key="3">
    <source>
        <dbReference type="Proteomes" id="UP000274504"/>
    </source>
</evidence>